<feature type="transmembrane region" description="Helical" evidence="1">
    <location>
        <begin position="134"/>
        <end position="156"/>
    </location>
</feature>
<sequence length="442" mass="50172">MISILTVLIIVALSYRFPIRIGWSILIMAPVLYSMGNLILIGDAFFPLRFQQIISAVSFGLVLSAKYRFLFFRGVRKSQPVLIFLLFLVMSILYGLTELRIGFFKLALLHDFPSYIAGLIVVFCLIKTEKELQYFQVILIISAFVIAVLALVELFYSFNIAHYLCQSNASFCDIKSQHFYSTGVGSGGETVSIGIERGERYAGHAGQPNLTAILLAMFMVFIFVPLRSYTRTGYTYLLYIPLLVFCLMLLYLSQVRAAIFAFLIIFCIISLNNRKVLIVGVTILIASLLAFLFIQEFREWTLYFIQNRLSGGVFDEQRIRGLVKLSQLYVDSFPFGVGGNIGYVLDELLVSDDASAFLLYFAVSLPLGLIYLALNFMLVYDLIVRKRFVRSKNHRWMIYLSALSILLGIITQIFNENGILFYLILIYGAARASTLNIQQQKL</sequence>
<gene>
    <name evidence="2" type="ORF">MNBD_GAMMA12-1642</name>
</gene>
<feature type="transmembrane region" description="Helical" evidence="1">
    <location>
        <begin position="24"/>
        <end position="46"/>
    </location>
</feature>
<keyword evidence="1" id="KW-0812">Transmembrane</keyword>
<feature type="transmembrane region" description="Helical" evidence="1">
    <location>
        <begin position="108"/>
        <end position="128"/>
    </location>
</feature>
<feature type="transmembrane region" description="Helical" evidence="1">
    <location>
        <begin position="236"/>
        <end position="269"/>
    </location>
</feature>
<accession>A0A3B0Z4U1</accession>
<feature type="transmembrane region" description="Helical" evidence="1">
    <location>
        <begin position="357"/>
        <end position="384"/>
    </location>
</feature>
<feature type="transmembrane region" description="Helical" evidence="1">
    <location>
        <begin position="210"/>
        <end position="230"/>
    </location>
</feature>
<name>A0A3B0Z4U1_9ZZZZ</name>
<feature type="transmembrane region" description="Helical" evidence="1">
    <location>
        <begin position="396"/>
        <end position="413"/>
    </location>
</feature>
<feature type="transmembrane region" description="Helical" evidence="1">
    <location>
        <begin position="53"/>
        <end position="72"/>
    </location>
</feature>
<evidence type="ECO:0000256" key="1">
    <source>
        <dbReference type="SAM" id="Phobius"/>
    </source>
</evidence>
<organism evidence="2">
    <name type="scientific">hydrothermal vent metagenome</name>
    <dbReference type="NCBI Taxonomy" id="652676"/>
    <lineage>
        <taxon>unclassified sequences</taxon>
        <taxon>metagenomes</taxon>
        <taxon>ecological metagenomes</taxon>
    </lineage>
</organism>
<feature type="transmembrane region" description="Helical" evidence="1">
    <location>
        <begin position="78"/>
        <end position="96"/>
    </location>
</feature>
<keyword evidence="1" id="KW-0472">Membrane</keyword>
<reference evidence="2" key="1">
    <citation type="submission" date="2018-06" db="EMBL/GenBank/DDBJ databases">
        <authorList>
            <person name="Zhirakovskaya E."/>
        </authorList>
    </citation>
    <scope>NUCLEOTIDE SEQUENCE</scope>
</reference>
<feature type="transmembrane region" description="Helical" evidence="1">
    <location>
        <begin position="419"/>
        <end position="437"/>
    </location>
</feature>
<proteinExistence type="predicted"/>
<dbReference type="AlphaFoldDB" id="A0A3B0Z4U1"/>
<evidence type="ECO:0000313" key="2">
    <source>
        <dbReference type="EMBL" id="VAW82572.1"/>
    </source>
</evidence>
<feature type="transmembrane region" description="Helical" evidence="1">
    <location>
        <begin position="276"/>
        <end position="294"/>
    </location>
</feature>
<keyword evidence="1" id="KW-1133">Transmembrane helix</keyword>
<protein>
    <submittedName>
        <fullName evidence="2">Uncharacterized protein</fullName>
    </submittedName>
</protein>
<dbReference type="EMBL" id="UOFL01000249">
    <property type="protein sequence ID" value="VAW82572.1"/>
    <property type="molecule type" value="Genomic_DNA"/>
</dbReference>